<dbReference type="Proteomes" id="UP001177003">
    <property type="component" value="Chromosome 5"/>
</dbReference>
<evidence type="ECO:0000313" key="3">
    <source>
        <dbReference type="Proteomes" id="UP001177003"/>
    </source>
</evidence>
<feature type="region of interest" description="Disordered" evidence="1">
    <location>
        <begin position="1"/>
        <end position="33"/>
    </location>
</feature>
<reference evidence="2" key="1">
    <citation type="submission" date="2023-04" db="EMBL/GenBank/DDBJ databases">
        <authorList>
            <person name="Vijverberg K."/>
            <person name="Xiong W."/>
            <person name="Schranz E."/>
        </authorList>
    </citation>
    <scope>NUCLEOTIDE SEQUENCE</scope>
</reference>
<organism evidence="2 3">
    <name type="scientific">Lactuca saligna</name>
    <name type="common">Willowleaf lettuce</name>
    <dbReference type="NCBI Taxonomy" id="75948"/>
    <lineage>
        <taxon>Eukaryota</taxon>
        <taxon>Viridiplantae</taxon>
        <taxon>Streptophyta</taxon>
        <taxon>Embryophyta</taxon>
        <taxon>Tracheophyta</taxon>
        <taxon>Spermatophyta</taxon>
        <taxon>Magnoliopsida</taxon>
        <taxon>eudicotyledons</taxon>
        <taxon>Gunneridae</taxon>
        <taxon>Pentapetalae</taxon>
        <taxon>asterids</taxon>
        <taxon>campanulids</taxon>
        <taxon>Asterales</taxon>
        <taxon>Asteraceae</taxon>
        <taxon>Cichorioideae</taxon>
        <taxon>Cichorieae</taxon>
        <taxon>Lactucinae</taxon>
        <taxon>Lactuca</taxon>
    </lineage>
</organism>
<evidence type="ECO:0000313" key="2">
    <source>
        <dbReference type="EMBL" id="CAI9285229.1"/>
    </source>
</evidence>
<dbReference type="EMBL" id="OX465081">
    <property type="protein sequence ID" value="CAI9285229.1"/>
    <property type="molecule type" value="Genomic_DNA"/>
</dbReference>
<sequence length="155" mass="17631">MKEEGFMHRGAHNAEVGSSSAVGDPSTPPPSKKRKLIFDLNELDKIWGLTIHEEVKLVIQQLLNKVKKLNLVSSVGRSRPASSRRTSAPKQSKNTKFLLPYGMRHINDLLAAPIKHLFHLRLEGLSHFELEKGYHVVISLELSKKFEELQIDEFR</sequence>
<name>A0AA35Z3Y6_LACSI</name>
<dbReference type="AlphaFoldDB" id="A0AA35Z3Y6"/>
<keyword evidence="3" id="KW-1185">Reference proteome</keyword>
<protein>
    <submittedName>
        <fullName evidence="2">Uncharacterized protein</fullName>
    </submittedName>
</protein>
<evidence type="ECO:0000256" key="1">
    <source>
        <dbReference type="SAM" id="MobiDB-lite"/>
    </source>
</evidence>
<proteinExistence type="predicted"/>
<accession>A0AA35Z3Y6</accession>
<gene>
    <name evidence="2" type="ORF">LSALG_LOCUS24707</name>
</gene>